<dbReference type="InterPro" id="IPR027417">
    <property type="entry name" value="P-loop_NTPase"/>
</dbReference>
<accession>A0A511N756</accession>
<name>A0A511N756_DEIC1</name>
<organism evidence="1 2">
    <name type="scientific">Deinococcus cellulosilyticus (strain DSM 18568 / NBRC 106333 / KACC 11606 / 5516J-15)</name>
    <dbReference type="NCBI Taxonomy" id="1223518"/>
    <lineage>
        <taxon>Bacteria</taxon>
        <taxon>Thermotogati</taxon>
        <taxon>Deinococcota</taxon>
        <taxon>Deinococci</taxon>
        <taxon>Deinococcales</taxon>
        <taxon>Deinococcaceae</taxon>
        <taxon>Deinococcus</taxon>
    </lineage>
</organism>
<proteinExistence type="predicted"/>
<dbReference type="Gene3D" id="3.40.50.300">
    <property type="entry name" value="P-loop containing nucleotide triphosphate hydrolases"/>
    <property type="match status" value="1"/>
</dbReference>
<dbReference type="RefSeq" id="WP_146887921.1">
    <property type="nucleotide sequence ID" value="NZ_BJXB01000023.1"/>
</dbReference>
<evidence type="ECO:0000313" key="1">
    <source>
        <dbReference type="EMBL" id="GEM48660.1"/>
    </source>
</evidence>
<evidence type="ECO:0000313" key="2">
    <source>
        <dbReference type="Proteomes" id="UP000321306"/>
    </source>
</evidence>
<comment type="caution">
    <text evidence="1">The sequence shown here is derived from an EMBL/GenBank/DDBJ whole genome shotgun (WGS) entry which is preliminary data.</text>
</comment>
<evidence type="ECO:0008006" key="3">
    <source>
        <dbReference type="Google" id="ProtNLM"/>
    </source>
</evidence>
<dbReference type="OrthoDB" id="1904948at2"/>
<dbReference type="EMBL" id="BJXB01000023">
    <property type="protein sequence ID" value="GEM48660.1"/>
    <property type="molecule type" value="Genomic_DNA"/>
</dbReference>
<dbReference type="AlphaFoldDB" id="A0A511N756"/>
<reference evidence="1 2" key="1">
    <citation type="submission" date="2019-07" db="EMBL/GenBank/DDBJ databases">
        <title>Whole genome shotgun sequence of Deinococcus cellulosilyticus NBRC 106333.</title>
        <authorList>
            <person name="Hosoyama A."/>
            <person name="Uohara A."/>
            <person name="Ohji S."/>
            <person name="Ichikawa N."/>
        </authorList>
    </citation>
    <scope>NUCLEOTIDE SEQUENCE [LARGE SCALE GENOMIC DNA]</scope>
    <source>
        <strain evidence="1 2">NBRC 106333</strain>
    </source>
</reference>
<gene>
    <name evidence="1" type="ORF">DC3_42950</name>
</gene>
<dbReference type="Proteomes" id="UP000321306">
    <property type="component" value="Unassembled WGS sequence"/>
</dbReference>
<sequence>MLIGISGKARHGKDTFYKTVLAPRGFDRIALADPVKGLAMVNSILDDGLNLTRPVVPQLAELIETHFYSYFGSSKSEHVRTELQGLGTDLIRKKIHPGFWVCLALEEARVRVQKGDPVAFTDVRFANEADAVKGIPLGRFTGGSFCKHTQALQEAIHWKLSHTWDEEHEQYGFGALPSSPGLVIKVKRPALEQQQQLTAEQQAHESEASVDTVIPDHLIEANTVPELKAQGDAILNTLGIEVL</sequence>
<protein>
    <recommendedName>
        <fullName evidence="3">Deoxynucleotide monophosphate kinase</fullName>
    </recommendedName>
</protein>
<keyword evidence="2" id="KW-1185">Reference proteome</keyword>